<dbReference type="PANTHER" id="PTHR43215">
    <property type="entry name" value="RADIAL SPOKE HEAD 1 HOMOLOG"/>
    <property type="match status" value="1"/>
</dbReference>
<keyword evidence="5" id="KW-1185">Reference proteome</keyword>
<feature type="coiled-coil region" evidence="2">
    <location>
        <begin position="224"/>
        <end position="251"/>
    </location>
</feature>
<evidence type="ECO:0008006" key="6">
    <source>
        <dbReference type="Google" id="ProtNLM"/>
    </source>
</evidence>
<sequence>MGATTCKNCSLTTIFDKSSELDLKIEYTHEVKSIPQAKNYEALRKIVPRIKALWQGHTMRKLFLHLLRQSRPNHLYFSKTEAFETLSSIGSSLTKRYGNHTYKSGGIYIGEWIGGFRHGYGSMIWPDGAKYEGHWSYGRPLGLGKFVHVDNEIYNGKWIKYWVFPRDIFASNGNYEKLKDSTNDGYLWLWIKHELFKVEPPEQRRSSQVTKERRHTRNDNSEQIKDVKNKVDLISRKITELKQEYKILSSNDVKNQRQISYESGIVYIGGWKDNKKMGFGKQIWTTGDVYEGTWLSDKQHGLGRHQWSSGNSYFGQFEYDQKEGHGEYYWKDGSFYIGEWKRNKMHGFGRHKWDDGKEYVGEWSNGAREGLGLMVYKNGSKYEGNFLHDRPHGYGVLYEAEGRILQGYWENGKFLDPA</sequence>
<dbReference type="Pfam" id="PF02493">
    <property type="entry name" value="MORN"/>
    <property type="match status" value="8"/>
</dbReference>
<dbReference type="EMBL" id="MPUH01000867">
    <property type="protein sequence ID" value="OMJ72872.1"/>
    <property type="molecule type" value="Genomic_DNA"/>
</dbReference>
<dbReference type="AlphaFoldDB" id="A0A1R2B7Z1"/>
<gene>
    <name evidence="4" type="ORF">SteCoe_28590</name>
</gene>
<evidence type="ECO:0000313" key="4">
    <source>
        <dbReference type="EMBL" id="OMJ72872.1"/>
    </source>
</evidence>
<evidence type="ECO:0000256" key="1">
    <source>
        <dbReference type="ARBA" id="ARBA00022737"/>
    </source>
</evidence>
<reference evidence="4 5" key="1">
    <citation type="submission" date="2016-11" db="EMBL/GenBank/DDBJ databases">
        <title>The macronuclear genome of Stentor coeruleus: a giant cell with tiny introns.</title>
        <authorList>
            <person name="Slabodnick M."/>
            <person name="Ruby J.G."/>
            <person name="Reiff S.B."/>
            <person name="Swart E.C."/>
            <person name="Gosai S."/>
            <person name="Prabakaran S."/>
            <person name="Witkowska E."/>
            <person name="Larue G.E."/>
            <person name="Fisher S."/>
            <person name="Freeman R.M."/>
            <person name="Gunawardena J."/>
            <person name="Chu W."/>
            <person name="Stover N.A."/>
            <person name="Gregory B.D."/>
            <person name="Nowacki M."/>
            <person name="Derisi J."/>
            <person name="Roy S.W."/>
            <person name="Marshall W.F."/>
            <person name="Sood P."/>
        </authorList>
    </citation>
    <scope>NUCLEOTIDE SEQUENCE [LARGE SCALE GENOMIC DNA]</scope>
    <source>
        <strain evidence="4">WM001</strain>
    </source>
</reference>
<dbReference type="SMART" id="SM00698">
    <property type="entry name" value="MORN"/>
    <property type="match status" value="8"/>
</dbReference>
<dbReference type="OrthoDB" id="203073at2759"/>
<name>A0A1R2B7Z1_9CILI</name>
<keyword evidence="2" id="KW-0175">Coiled coil</keyword>
<evidence type="ECO:0000256" key="3">
    <source>
        <dbReference type="SAM" id="MobiDB-lite"/>
    </source>
</evidence>
<keyword evidence="1" id="KW-0677">Repeat</keyword>
<organism evidence="4 5">
    <name type="scientific">Stentor coeruleus</name>
    <dbReference type="NCBI Taxonomy" id="5963"/>
    <lineage>
        <taxon>Eukaryota</taxon>
        <taxon>Sar</taxon>
        <taxon>Alveolata</taxon>
        <taxon>Ciliophora</taxon>
        <taxon>Postciliodesmatophora</taxon>
        <taxon>Heterotrichea</taxon>
        <taxon>Heterotrichida</taxon>
        <taxon>Stentoridae</taxon>
        <taxon>Stentor</taxon>
    </lineage>
</organism>
<dbReference type="Gene3D" id="2.20.110.10">
    <property type="entry name" value="Histone H3 K4-specific methyltransferase SET7/9 N-terminal domain"/>
    <property type="match status" value="4"/>
</dbReference>
<dbReference type="InterPro" id="IPR003409">
    <property type="entry name" value="MORN"/>
</dbReference>
<feature type="region of interest" description="Disordered" evidence="3">
    <location>
        <begin position="202"/>
        <end position="222"/>
    </location>
</feature>
<accession>A0A1R2B7Z1</accession>
<dbReference type="Proteomes" id="UP000187209">
    <property type="component" value="Unassembled WGS sequence"/>
</dbReference>
<evidence type="ECO:0000256" key="2">
    <source>
        <dbReference type="SAM" id="Coils"/>
    </source>
</evidence>
<evidence type="ECO:0000313" key="5">
    <source>
        <dbReference type="Proteomes" id="UP000187209"/>
    </source>
</evidence>
<dbReference type="PROSITE" id="PS50096">
    <property type="entry name" value="IQ"/>
    <property type="match status" value="1"/>
</dbReference>
<comment type="caution">
    <text evidence="4">The sequence shown here is derived from an EMBL/GenBank/DDBJ whole genome shotgun (WGS) entry which is preliminary data.</text>
</comment>
<dbReference type="PANTHER" id="PTHR43215:SF14">
    <property type="entry name" value="RADIAL SPOKE HEAD 1 HOMOLOG"/>
    <property type="match status" value="1"/>
</dbReference>
<protein>
    <recommendedName>
        <fullName evidence="6">MORN repeat protein</fullName>
    </recommendedName>
</protein>
<dbReference type="SUPFAM" id="SSF82185">
    <property type="entry name" value="Histone H3 K4-specific methyltransferase SET7/9 N-terminal domain"/>
    <property type="match status" value="3"/>
</dbReference>
<proteinExistence type="predicted"/>